<dbReference type="Pfam" id="PF06804">
    <property type="entry name" value="Lipoprotein_18"/>
    <property type="match status" value="1"/>
</dbReference>
<dbReference type="KEGG" id="fpp:FPB0191_00852"/>
<accession>A0A0A7RZL7</accession>
<protein>
    <submittedName>
        <fullName evidence="1">Putative lipoprotein</fullName>
    </submittedName>
</protein>
<organism evidence="1 2">
    <name type="scientific">Frischella perrara</name>
    <dbReference type="NCBI Taxonomy" id="1267021"/>
    <lineage>
        <taxon>Bacteria</taxon>
        <taxon>Pseudomonadati</taxon>
        <taxon>Pseudomonadota</taxon>
        <taxon>Gammaproteobacteria</taxon>
        <taxon>Orbales</taxon>
        <taxon>Orbaceae</taxon>
        <taxon>Frischella</taxon>
    </lineage>
</organism>
<gene>
    <name evidence="1" type="ORF">FPB0191_00852</name>
</gene>
<dbReference type="HOGENOM" id="CLU_1281703_0_0_6"/>
<keyword evidence="1" id="KW-0449">Lipoprotein</keyword>
<keyword evidence="2" id="KW-1185">Reference proteome</keyword>
<dbReference type="InterPro" id="IPR010653">
    <property type="entry name" value="NlpB/DapX"/>
</dbReference>
<evidence type="ECO:0000313" key="1">
    <source>
        <dbReference type="EMBL" id="AJA44678.1"/>
    </source>
</evidence>
<dbReference type="RefSeq" id="WP_039104282.1">
    <property type="nucleotide sequence ID" value="NZ_CP009056.1"/>
</dbReference>
<dbReference type="PROSITE" id="PS51257">
    <property type="entry name" value="PROKAR_LIPOPROTEIN"/>
    <property type="match status" value="1"/>
</dbReference>
<dbReference type="STRING" id="1267021.FPB0191_00852"/>
<dbReference type="AlphaFoldDB" id="A0A0A7RZL7"/>
<proteinExistence type="predicted"/>
<dbReference type="EMBL" id="CP009056">
    <property type="protein sequence ID" value="AJA44678.1"/>
    <property type="molecule type" value="Genomic_DNA"/>
</dbReference>
<dbReference type="Proteomes" id="UP000030901">
    <property type="component" value="Chromosome"/>
</dbReference>
<reference evidence="1 2" key="1">
    <citation type="journal article" date="2014" name="Appl. Environ. Microbiol.">
        <title>Gut symbionts from distinct hosts exhibit genotoxic activity via divergent colibactin biosynthetic pathways.</title>
        <authorList>
            <person name="Engel P."/>
            <person name="Vizcaino M.I."/>
            <person name="Crawford J.M."/>
        </authorList>
    </citation>
    <scope>NUCLEOTIDE SEQUENCE [LARGE SCALE GENOMIC DNA]</scope>
    <source>
        <strain evidence="1 2">PEB0191</strain>
    </source>
</reference>
<sequence>MFKQSLVLTAIVSLLLVGCSSDQRYKREVDGSEDYLNSPEIKPLIVPNGMSIPPQTNDFYINRATGEGMVGRNIDIRPPLLPLALVADSYASYEAGVVSVDLPEYANFWAQIPSLLAKHNIAVAENNNQTIKTGTRSVVQNDSGESIAATYLLQREARNGREYIKVELTSLTNNGQDISADSIQSQRYTVGLYNMLINDLPSSVNTEIDE</sequence>
<dbReference type="OrthoDB" id="5686855at2"/>
<evidence type="ECO:0000313" key="2">
    <source>
        <dbReference type="Proteomes" id="UP000030901"/>
    </source>
</evidence>
<name>A0A0A7RZL7_FRIPE</name>
<dbReference type="Gene3D" id="3.30.530.50">
    <property type="match status" value="1"/>
</dbReference>